<gene>
    <name evidence="1" type="ORF">Zm00014a_042746</name>
</gene>
<evidence type="ECO:0000313" key="2">
    <source>
        <dbReference type="Proteomes" id="UP000251960"/>
    </source>
</evidence>
<sequence>MRSQGTYKKIYRGVCFLPMMWYLLRRVGVVFRKSWNCGGRRWKQKV</sequence>
<protein>
    <submittedName>
        <fullName evidence="1">Uncharacterized protein</fullName>
    </submittedName>
</protein>
<name>A0A3L6GD75_MAIZE</name>
<dbReference type="AlphaFoldDB" id="A0A3L6GD75"/>
<dbReference type="EMBL" id="NCVQ01000002">
    <property type="protein sequence ID" value="PWZ45025.1"/>
    <property type="molecule type" value="Genomic_DNA"/>
</dbReference>
<evidence type="ECO:0000313" key="1">
    <source>
        <dbReference type="EMBL" id="PWZ45025.1"/>
    </source>
</evidence>
<accession>A0A3L6GD75</accession>
<dbReference type="Proteomes" id="UP000251960">
    <property type="component" value="Chromosome 10"/>
</dbReference>
<comment type="caution">
    <text evidence="1">The sequence shown here is derived from an EMBL/GenBank/DDBJ whole genome shotgun (WGS) entry which is preliminary data.</text>
</comment>
<proteinExistence type="predicted"/>
<organism evidence="1 2">
    <name type="scientific">Zea mays</name>
    <name type="common">Maize</name>
    <dbReference type="NCBI Taxonomy" id="4577"/>
    <lineage>
        <taxon>Eukaryota</taxon>
        <taxon>Viridiplantae</taxon>
        <taxon>Streptophyta</taxon>
        <taxon>Embryophyta</taxon>
        <taxon>Tracheophyta</taxon>
        <taxon>Spermatophyta</taxon>
        <taxon>Magnoliopsida</taxon>
        <taxon>Liliopsida</taxon>
        <taxon>Poales</taxon>
        <taxon>Poaceae</taxon>
        <taxon>PACMAD clade</taxon>
        <taxon>Panicoideae</taxon>
        <taxon>Andropogonodae</taxon>
        <taxon>Andropogoneae</taxon>
        <taxon>Tripsacinae</taxon>
        <taxon>Zea</taxon>
    </lineage>
</organism>
<reference evidence="1 2" key="1">
    <citation type="journal article" date="2018" name="Nat. Genet.">
        <title>Extensive intraspecific gene order and gene structural variations between Mo17 and other maize genomes.</title>
        <authorList>
            <person name="Sun S."/>
            <person name="Zhou Y."/>
            <person name="Chen J."/>
            <person name="Shi J."/>
            <person name="Zhao H."/>
            <person name="Zhao H."/>
            <person name="Song W."/>
            <person name="Zhang M."/>
            <person name="Cui Y."/>
            <person name="Dong X."/>
            <person name="Liu H."/>
            <person name="Ma X."/>
            <person name="Jiao Y."/>
            <person name="Wang B."/>
            <person name="Wei X."/>
            <person name="Stein J.C."/>
            <person name="Glaubitz J.C."/>
            <person name="Lu F."/>
            <person name="Yu G."/>
            <person name="Liang C."/>
            <person name="Fengler K."/>
            <person name="Li B."/>
            <person name="Rafalski A."/>
            <person name="Schnable P.S."/>
            <person name="Ware D.H."/>
            <person name="Buckler E.S."/>
            <person name="Lai J."/>
        </authorList>
    </citation>
    <scope>NUCLEOTIDE SEQUENCE [LARGE SCALE GENOMIC DNA]</scope>
    <source>
        <strain evidence="2">cv. Missouri 17</strain>
        <tissue evidence="1">Seedling</tissue>
    </source>
</reference>